<evidence type="ECO:0000313" key="2">
    <source>
        <dbReference type="Proteomes" id="UP000752696"/>
    </source>
</evidence>
<gene>
    <name evidence="1" type="ORF">MHI_LOCUS760492</name>
</gene>
<sequence length="42" mass="4576">MQIVGWNPSVDGACSNLREFIQQRARDQLPISSAAVGFVANE</sequence>
<comment type="caution">
    <text evidence="1">The sequence shown here is derived from an EMBL/GenBank/DDBJ whole genome shotgun (WGS) entry which is preliminary data.</text>
</comment>
<proteinExistence type="predicted"/>
<accession>A0A6V7HBV3</accession>
<dbReference type="AlphaFoldDB" id="A0A6V7HBV3"/>
<keyword evidence="2" id="KW-1185">Reference proteome</keyword>
<protein>
    <submittedName>
        <fullName evidence="1">Uncharacterized protein</fullName>
    </submittedName>
</protein>
<name>A0A6V7HBV3_9HYME</name>
<dbReference type="EMBL" id="CAJDYZ010010343">
    <property type="protein sequence ID" value="CAD1477869.1"/>
    <property type="molecule type" value="Genomic_DNA"/>
</dbReference>
<feature type="non-terminal residue" evidence="1">
    <location>
        <position position="42"/>
    </location>
</feature>
<evidence type="ECO:0000313" key="1">
    <source>
        <dbReference type="EMBL" id="CAD1477869.1"/>
    </source>
</evidence>
<reference evidence="1" key="1">
    <citation type="submission" date="2020-07" db="EMBL/GenBank/DDBJ databases">
        <authorList>
            <person name="Nazaruddin N."/>
        </authorList>
    </citation>
    <scope>NUCLEOTIDE SEQUENCE</scope>
</reference>
<dbReference type="Proteomes" id="UP000752696">
    <property type="component" value="Unassembled WGS sequence"/>
</dbReference>
<organism evidence="1 2">
    <name type="scientific">Heterotrigona itama</name>
    <dbReference type="NCBI Taxonomy" id="395501"/>
    <lineage>
        <taxon>Eukaryota</taxon>
        <taxon>Metazoa</taxon>
        <taxon>Ecdysozoa</taxon>
        <taxon>Arthropoda</taxon>
        <taxon>Hexapoda</taxon>
        <taxon>Insecta</taxon>
        <taxon>Pterygota</taxon>
        <taxon>Neoptera</taxon>
        <taxon>Endopterygota</taxon>
        <taxon>Hymenoptera</taxon>
        <taxon>Apocrita</taxon>
        <taxon>Aculeata</taxon>
        <taxon>Apoidea</taxon>
        <taxon>Anthophila</taxon>
        <taxon>Apidae</taxon>
        <taxon>Heterotrigona</taxon>
    </lineage>
</organism>